<dbReference type="PANTHER" id="PTHR33083">
    <property type="entry name" value="EXPRESSED PROTEIN"/>
    <property type="match status" value="1"/>
</dbReference>
<keyword evidence="3" id="KW-1185">Reference proteome</keyword>
<dbReference type="PANTHER" id="PTHR33083:SF116">
    <property type="entry name" value="OS04G0413900 PROTEIN"/>
    <property type="match status" value="1"/>
</dbReference>
<proteinExistence type="inferred from homology"/>
<dbReference type="AlphaFoldDB" id="A0A8J5GN67"/>
<dbReference type="Pfam" id="PF04520">
    <property type="entry name" value="Senescence_reg"/>
    <property type="match status" value="1"/>
</dbReference>
<comment type="caution">
    <text evidence="2">The sequence shown here is derived from an EMBL/GenBank/DDBJ whole genome shotgun (WGS) entry which is preliminary data.</text>
</comment>
<dbReference type="InterPro" id="IPR007608">
    <property type="entry name" value="Senescence_reg_S40"/>
</dbReference>
<dbReference type="EMBL" id="JACMSC010000008">
    <property type="protein sequence ID" value="KAG6511652.1"/>
    <property type="molecule type" value="Genomic_DNA"/>
</dbReference>
<protein>
    <submittedName>
        <fullName evidence="2">Uncharacterized protein</fullName>
    </submittedName>
</protein>
<organism evidence="2 3">
    <name type="scientific">Zingiber officinale</name>
    <name type="common">Ginger</name>
    <name type="synonym">Amomum zingiber</name>
    <dbReference type="NCBI Taxonomy" id="94328"/>
    <lineage>
        <taxon>Eukaryota</taxon>
        <taxon>Viridiplantae</taxon>
        <taxon>Streptophyta</taxon>
        <taxon>Embryophyta</taxon>
        <taxon>Tracheophyta</taxon>
        <taxon>Spermatophyta</taxon>
        <taxon>Magnoliopsida</taxon>
        <taxon>Liliopsida</taxon>
        <taxon>Zingiberales</taxon>
        <taxon>Zingiberaceae</taxon>
        <taxon>Zingiber</taxon>
    </lineage>
</organism>
<evidence type="ECO:0000313" key="2">
    <source>
        <dbReference type="EMBL" id="KAG6511652.1"/>
    </source>
</evidence>
<comment type="similarity">
    <text evidence="1">Belongs to the senescence regulator S40 family.</text>
</comment>
<sequence>METSRRQRGPIADRFLGLFAASPRSTTHAVGDELHEDDDAFWFGSESSHLDPIRTTSLGPAPPTSVVADEGPRLVYRRSYGILDALSDDDKKPHAFIYRRVTFVASPPAARAESSPVVSARMIPAMSKPKLDYSRSMPAGKIYQQSAPVNVPAMSTSVAPKLKKWWEELDMEGGDGDRDGHEMLPPHEIVARASGNRSPMFTFSVLEGAGRTLKGRDLRRVRNAVLEKTVHKLGIKVALPWSRSFDMARLLRILTGGEIAGDTDMFDDFVKEMLSYL</sequence>
<evidence type="ECO:0000313" key="3">
    <source>
        <dbReference type="Proteomes" id="UP000734854"/>
    </source>
</evidence>
<reference evidence="2 3" key="1">
    <citation type="submission" date="2020-08" db="EMBL/GenBank/DDBJ databases">
        <title>Plant Genome Project.</title>
        <authorList>
            <person name="Zhang R.-G."/>
        </authorList>
    </citation>
    <scope>NUCLEOTIDE SEQUENCE [LARGE SCALE GENOMIC DNA]</scope>
    <source>
        <tissue evidence="2">Rhizome</tissue>
    </source>
</reference>
<name>A0A8J5GN67_ZINOF</name>
<dbReference type="Proteomes" id="UP000734854">
    <property type="component" value="Unassembled WGS sequence"/>
</dbReference>
<accession>A0A8J5GN67</accession>
<dbReference type="GO" id="GO:0010150">
    <property type="term" value="P:leaf senescence"/>
    <property type="evidence" value="ECO:0007669"/>
    <property type="project" value="UniProtKB-ARBA"/>
</dbReference>
<evidence type="ECO:0000256" key="1">
    <source>
        <dbReference type="ARBA" id="ARBA00034773"/>
    </source>
</evidence>
<gene>
    <name evidence="2" type="ORF">ZIOFF_029727</name>
</gene>